<keyword evidence="7" id="KW-1185">Reference proteome</keyword>
<dbReference type="InterPro" id="IPR027417">
    <property type="entry name" value="P-loop_NTPase"/>
</dbReference>
<dbReference type="InterPro" id="IPR001680">
    <property type="entry name" value="WD40_rpt"/>
</dbReference>
<dbReference type="OrthoDB" id="674604at2759"/>
<feature type="repeat" description="WD" evidence="3">
    <location>
        <begin position="844"/>
        <end position="885"/>
    </location>
</feature>
<protein>
    <recommendedName>
        <fullName evidence="5">NACHT domain-containing protein</fullName>
    </recommendedName>
</protein>
<feature type="repeat" description="WD" evidence="3">
    <location>
        <begin position="1095"/>
        <end position="1128"/>
    </location>
</feature>
<feature type="repeat" description="WD" evidence="3">
    <location>
        <begin position="1052"/>
        <end position="1084"/>
    </location>
</feature>
<evidence type="ECO:0000313" key="6">
    <source>
        <dbReference type="EMBL" id="KAJ5466206.1"/>
    </source>
</evidence>
<feature type="repeat" description="WD" evidence="3">
    <location>
        <begin position="760"/>
        <end position="801"/>
    </location>
</feature>
<feature type="repeat" description="WD" evidence="3">
    <location>
        <begin position="968"/>
        <end position="1009"/>
    </location>
</feature>
<comment type="caution">
    <text evidence="6">The sequence shown here is derived from an EMBL/GenBank/DDBJ whole genome shotgun (WGS) entry which is preliminary data.</text>
</comment>
<evidence type="ECO:0000256" key="2">
    <source>
        <dbReference type="ARBA" id="ARBA00022737"/>
    </source>
</evidence>
<keyword evidence="2" id="KW-0677">Repeat</keyword>
<name>A0A9W9WK47_9EURO</name>
<keyword evidence="4" id="KW-0175">Coiled coil</keyword>
<dbReference type="PRINTS" id="PR00320">
    <property type="entry name" value="GPROTEINBRPT"/>
</dbReference>
<dbReference type="PROSITE" id="PS50837">
    <property type="entry name" value="NACHT"/>
    <property type="match status" value="1"/>
</dbReference>
<dbReference type="Proteomes" id="UP001147760">
    <property type="component" value="Unassembled WGS sequence"/>
</dbReference>
<organism evidence="6 7">
    <name type="scientific">Penicillium desertorum</name>
    <dbReference type="NCBI Taxonomy" id="1303715"/>
    <lineage>
        <taxon>Eukaryota</taxon>
        <taxon>Fungi</taxon>
        <taxon>Dikarya</taxon>
        <taxon>Ascomycota</taxon>
        <taxon>Pezizomycotina</taxon>
        <taxon>Eurotiomycetes</taxon>
        <taxon>Eurotiomycetidae</taxon>
        <taxon>Eurotiales</taxon>
        <taxon>Aspergillaceae</taxon>
        <taxon>Penicillium</taxon>
    </lineage>
</organism>
<gene>
    <name evidence="6" type="ORF">N7530_009993</name>
</gene>
<reference evidence="6" key="2">
    <citation type="journal article" date="2023" name="IMA Fungus">
        <title>Comparative genomic study of the Penicillium genus elucidates a diverse pangenome and 15 lateral gene transfer events.</title>
        <authorList>
            <person name="Petersen C."/>
            <person name="Sorensen T."/>
            <person name="Nielsen M.R."/>
            <person name="Sondergaard T.E."/>
            <person name="Sorensen J.L."/>
            <person name="Fitzpatrick D.A."/>
            <person name="Frisvad J.C."/>
            <person name="Nielsen K.L."/>
        </authorList>
    </citation>
    <scope>NUCLEOTIDE SEQUENCE</scope>
    <source>
        <strain evidence="6">IBT 17660</strain>
    </source>
</reference>
<dbReference type="CDD" id="cd00200">
    <property type="entry name" value="WD40"/>
    <property type="match status" value="2"/>
</dbReference>
<dbReference type="SUPFAM" id="SSF52540">
    <property type="entry name" value="P-loop containing nucleoside triphosphate hydrolases"/>
    <property type="match status" value="1"/>
</dbReference>
<feature type="repeat" description="WD" evidence="3">
    <location>
        <begin position="886"/>
        <end position="926"/>
    </location>
</feature>
<dbReference type="InterPro" id="IPR020472">
    <property type="entry name" value="WD40_PAC1"/>
</dbReference>
<dbReference type="InterPro" id="IPR007111">
    <property type="entry name" value="NACHT_NTPase"/>
</dbReference>
<feature type="repeat" description="WD" evidence="3">
    <location>
        <begin position="1178"/>
        <end position="1219"/>
    </location>
</feature>
<accession>A0A9W9WK47</accession>
<feature type="coiled-coil region" evidence="4">
    <location>
        <begin position="31"/>
        <end position="58"/>
    </location>
</feature>
<dbReference type="PROSITE" id="PS50294">
    <property type="entry name" value="WD_REPEATS_REGION"/>
    <property type="match status" value="13"/>
</dbReference>
<dbReference type="PROSITE" id="PS00678">
    <property type="entry name" value="WD_REPEATS_1"/>
    <property type="match status" value="9"/>
</dbReference>
<dbReference type="Gene3D" id="3.40.50.300">
    <property type="entry name" value="P-loop containing nucleotide triphosphate hydrolases"/>
    <property type="match status" value="1"/>
</dbReference>
<dbReference type="PROSITE" id="PS50082">
    <property type="entry name" value="WD_REPEATS_2"/>
    <property type="match status" value="13"/>
</dbReference>
<dbReference type="InterPro" id="IPR015943">
    <property type="entry name" value="WD40/YVTN_repeat-like_dom_sf"/>
</dbReference>
<feature type="repeat" description="WD" evidence="3">
    <location>
        <begin position="927"/>
        <end position="968"/>
    </location>
</feature>
<sequence length="1401" mass="155175">MDGVSTAANVIAVVELAGSIAKVCGKYIIAVKNARSDIERLTKEIDGLSKVLARLSELLHGPYAAKLPTSEIAPMIHDCKQELSNLQEKLNYGLTEKDSAKKAMMKLGLRSLRWPLRAKEVDGFVRSLENWKQLFNLSLQLDQTPLLLGTSHMVNSIQQGITLDSLLVAEGSEFDSYIHQYEDECLPNTRVDLRNQIAAWAQSPKAKSIFWLNGMAGTGKSTVCRTLARSFESEGKLGASFFFKRGEGSRGTAARFFPTITKRLISRIPRMAPLVQDAVQAEPMIVTKSLVEQFNRLILQPLIELRDINPSPTSTVIIVIDALDECESENDIRTIIRLLPLVKESSGKDIRIFVTSRPELPIRLGFKDISSHHHDVVLHDIPKAIIEHDISVFMQDKLSRIRKEHSLPNSWPGDENLRLLVEMAVPLFIFAATMCRFIADHSWDPEDRLRRVLEYRTLSLRSKLAGTYLPILDQLLVNQDDAERKQIVEEFREVVGAIIVLGKPLSTVALASLLNINQRKVHLRLKSLHSVLYVPDDAQSPVRVLHLSFRDFLLDSHVRNETPLWIDEKDKHRTLVLQCLRIMTKPDGGLQKNICELPSPGILTTEISNKRIESCISEGLQYSCCFWTYHLEQSRLEQSELRLDYIREICDFLQKHLLHWLEIMSILGKIPETIGFIDTLQSLIKPETSHSVRSLIHDAKRFVLQNTAVLAIAPLQVYVSALVFTPTSSCLRKTFQQEIPDFIVRRPTVQEDWSAALQTLEGHTQSVKLVVFSPRGNMVASGGSDGTVRLWDTATGTLLHLLEAHIDSIQEAAFSPDGQVIVSCSLDSTTRVWDTSTGAILMTLDGQGIPVYCVTFSPDGQLLVTGYSDGKIRIWQADIGSLRHEFKGHRHSVVAMNFSSNGILASCSRDKTVKLWDAATGALVHTLAGHTGHIRAIDFSPDGNLLASCCWDRSVKIWNVATGALQHTFGHERSVEAVVFSPNGEVIASTSLDETVKIWHVKTGLLLHSMVSHTGPAHGLAFSPTGHLLASSSSDKTVKLWDVTSGTLQQTLEGHTAWVEAVRFSPDGKVLASASWDTTVKIWDTIVPKAAKKVSKEHTESVETLAFSPNGLRIVSGSSDRTVRIWNIAGDVERVLEGHTDSVDVVAFSWDGNMLATGSMDKTIKLWDFNTGALLHTLQGHTDWIKALGFSIDGKLVASGSSDNSCVIWNTASGAIEYKFRDHEDWVQAVAFSLSGDIVASGSLDGSIKLWNLSTGELRQTLKTRADIVCALAFSPEGRWLAVGTSDRMIQLWDLANGCIEQTLIVDVKVLELVFSDDSRQLRTDKGTLDIWSSPDENGTITSNPTKPGVFVESQWISIKGESVMWLPPEYRPASSAVQVRGNLVAIGSSSGNLILVELKV</sequence>
<evidence type="ECO:0000256" key="1">
    <source>
        <dbReference type="ARBA" id="ARBA00022574"/>
    </source>
</evidence>
<evidence type="ECO:0000259" key="5">
    <source>
        <dbReference type="PROSITE" id="PS50837"/>
    </source>
</evidence>
<dbReference type="PANTHER" id="PTHR19848">
    <property type="entry name" value="WD40 REPEAT PROTEIN"/>
    <property type="match status" value="1"/>
</dbReference>
<feature type="repeat" description="WD" evidence="3">
    <location>
        <begin position="1136"/>
        <end position="1177"/>
    </location>
</feature>
<evidence type="ECO:0000313" key="7">
    <source>
        <dbReference type="Proteomes" id="UP001147760"/>
    </source>
</evidence>
<dbReference type="InterPro" id="IPR056884">
    <property type="entry name" value="NPHP3-like_N"/>
</dbReference>
<feature type="repeat" description="WD" evidence="3">
    <location>
        <begin position="1010"/>
        <end position="1051"/>
    </location>
</feature>
<keyword evidence="1 3" id="KW-0853">WD repeat</keyword>
<feature type="repeat" description="WD" evidence="3">
    <location>
        <begin position="1220"/>
        <end position="1261"/>
    </location>
</feature>
<dbReference type="InterPro" id="IPR019775">
    <property type="entry name" value="WD40_repeat_CS"/>
</dbReference>
<dbReference type="Pfam" id="PF00400">
    <property type="entry name" value="WD40"/>
    <property type="match status" value="13"/>
</dbReference>
<dbReference type="EMBL" id="JAPWDO010000006">
    <property type="protein sequence ID" value="KAJ5466206.1"/>
    <property type="molecule type" value="Genomic_DNA"/>
</dbReference>
<dbReference type="SUPFAM" id="SSF50978">
    <property type="entry name" value="WD40 repeat-like"/>
    <property type="match status" value="3"/>
</dbReference>
<feature type="repeat" description="WD" evidence="3">
    <location>
        <begin position="1262"/>
        <end position="1303"/>
    </location>
</feature>
<reference evidence="6" key="1">
    <citation type="submission" date="2022-12" db="EMBL/GenBank/DDBJ databases">
        <authorList>
            <person name="Petersen C."/>
        </authorList>
    </citation>
    <scope>NUCLEOTIDE SEQUENCE</scope>
    <source>
        <strain evidence="6">IBT 17660</strain>
    </source>
</reference>
<evidence type="ECO:0000256" key="4">
    <source>
        <dbReference type="SAM" id="Coils"/>
    </source>
</evidence>
<feature type="repeat" description="WD" evidence="3">
    <location>
        <begin position="802"/>
        <end position="843"/>
    </location>
</feature>
<proteinExistence type="predicted"/>
<feature type="domain" description="NACHT" evidence="5">
    <location>
        <begin position="208"/>
        <end position="358"/>
    </location>
</feature>
<dbReference type="Pfam" id="PF24883">
    <property type="entry name" value="NPHP3_N"/>
    <property type="match status" value="1"/>
</dbReference>
<dbReference type="Gene3D" id="2.130.10.10">
    <property type="entry name" value="YVTN repeat-like/Quinoprotein amine dehydrogenase"/>
    <property type="match status" value="4"/>
</dbReference>
<dbReference type="SMART" id="SM00320">
    <property type="entry name" value="WD40"/>
    <property type="match status" value="13"/>
</dbReference>
<dbReference type="PANTHER" id="PTHR19848:SF8">
    <property type="entry name" value="F-BOX AND WD REPEAT DOMAIN CONTAINING 7"/>
    <property type="match status" value="1"/>
</dbReference>
<evidence type="ECO:0000256" key="3">
    <source>
        <dbReference type="PROSITE-ProRule" id="PRU00221"/>
    </source>
</evidence>
<dbReference type="InterPro" id="IPR036322">
    <property type="entry name" value="WD40_repeat_dom_sf"/>
</dbReference>